<dbReference type="Gene3D" id="3.40.50.360">
    <property type="match status" value="1"/>
</dbReference>
<organism evidence="5 6">
    <name type="scientific">Corynebacterium suicordis DSM 45110</name>
    <dbReference type="NCBI Taxonomy" id="1121369"/>
    <lineage>
        <taxon>Bacteria</taxon>
        <taxon>Bacillati</taxon>
        <taxon>Actinomycetota</taxon>
        <taxon>Actinomycetes</taxon>
        <taxon>Mycobacteriales</taxon>
        <taxon>Corynebacteriaceae</taxon>
        <taxon>Corynebacterium</taxon>
    </lineage>
</organism>
<protein>
    <submittedName>
        <fullName evidence="5">NAD(P)H-dependent oxidoreductase</fullName>
    </submittedName>
</protein>
<dbReference type="EMBL" id="JADKMY010000002">
    <property type="protein sequence ID" value="MBF4554055.1"/>
    <property type="molecule type" value="Genomic_DNA"/>
</dbReference>
<dbReference type="RefSeq" id="WP_194556921.1">
    <property type="nucleotide sequence ID" value="NZ_JADKMY010000002.1"/>
</dbReference>
<keyword evidence="1" id="KW-0285">Flavoprotein</keyword>
<dbReference type="PANTHER" id="PTHR43408:SF2">
    <property type="entry name" value="FMN REDUCTASE (NADPH)"/>
    <property type="match status" value="1"/>
</dbReference>
<dbReference type="InterPro" id="IPR029039">
    <property type="entry name" value="Flavoprotein-like_sf"/>
</dbReference>
<dbReference type="Proteomes" id="UP000635902">
    <property type="component" value="Unassembled WGS sequence"/>
</dbReference>
<evidence type="ECO:0000313" key="6">
    <source>
        <dbReference type="Proteomes" id="UP000635902"/>
    </source>
</evidence>
<evidence type="ECO:0000256" key="2">
    <source>
        <dbReference type="ARBA" id="ARBA00022643"/>
    </source>
</evidence>
<dbReference type="Pfam" id="PF03358">
    <property type="entry name" value="FMN_red"/>
    <property type="match status" value="1"/>
</dbReference>
<evidence type="ECO:0000256" key="1">
    <source>
        <dbReference type="ARBA" id="ARBA00022630"/>
    </source>
</evidence>
<keyword evidence="3" id="KW-0560">Oxidoreductase</keyword>
<accession>A0ABR9ZKW2</accession>
<comment type="caution">
    <text evidence="5">The sequence shown here is derived from an EMBL/GenBank/DDBJ whole genome shotgun (WGS) entry which is preliminary data.</text>
</comment>
<reference evidence="5 6" key="1">
    <citation type="submission" date="2020-10" db="EMBL/GenBank/DDBJ databases">
        <title>Novel species in genus Corynebacterium.</title>
        <authorList>
            <person name="Zhang G."/>
        </authorList>
    </citation>
    <scope>NUCLEOTIDE SEQUENCE [LARGE SCALE GENOMIC DNA]</scope>
    <source>
        <strain evidence="5 6">DSM 45110</strain>
    </source>
</reference>
<feature type="domain" description="NADPH-dependent FMN reductase-like" evidence="4">
    <location>
        <begin position="3"/>
        <end position="152"/>
    </location>
</feature>
<dbReference type="InterPro" id="IPR051814">
    <property type="entry name" value="NAD(P)H-dep_FMN_reductase"/>
</dbReference>
<dbReference type="PANTHER" id="PTHR43408">
    <property type="entry name" value="FMN REDUCTASE (NADPH)"/>
    <property type="match status" value="1"/>
</dbReference>
<dbReference type="NCBIfam" id="TIGR04037">
    <property type="entry name" value="LLM_duo_CE1759"/>
    <property type="match status" value="1"/>
</dbReference>
<proteinExistence type="predicted"/>
<keyword evidence="6" id="KW-1185">Reference proteome</keyword>
<dbReference type="InterPro" id="IPR005025">
    <property type="entry name" value="FMN_Rdtase-like_dom"/>
</dbReference>
<evidence type="ECO:0000256" key="3">
    <source>
        <dbReference type="ARBA" id="ARBA00023002"/>
    </source>
</evidence>
<dbReference type="InterPro" id="IPR023932">
    <property type="entry name" value="CE1759_FMN_reduct"/>
</dbReference>
<evidence type="ECO:0000259" key="4">
    <source>
        <dbReference type="Pfam" id="PF03358"/>
    </source>
</evidence>
<dbReference type="SUPFAM" id="SSF52218">
    <property type="entry name" value="Flavoproteins"/>
    <property type="match status" value="1"/>
</dbReference>
<gene>
    <name evidence="5" type="ORF">IRY30_08225</name>
</gene>
<evidence type="ECO:0000313" key="5">
    <source>
        <dbReference type="EMBL" id="MBF4554055.1"/>
    </source>
</evidence>
<name>A0ABR9ZKW2_9CORY</name>
<keyword evidence="2" id="KW-0288">FMN</keyword>
<sequence>MKKLVVLTAGLSSPSTTRMLAEQVAAAVEAQVTKRGEGVEVEFVEIREYAQDLAQFMTTHVPTQHLRAVQEKVTAADALVAVTPVFSASYSGLFKMFIDALSTDSLNSMPVLIAATAGTPRHQLVLDFAMRPLFTYLRATVMPTGVFAATEDFGGTTDMAPRVERAASELASYMVRADGEVAGLAPAEFTGGTPRRDAGTQVSGGGMDFASLLKGHTGD</sequence>